<evidence type="ECO:0000313" key="2">
    <source>
        <dbReference type="EMBL" id="CDR34132.1"/>
    </source>
</evidence>
<organism evidence="2 3">
    <name type="scientific">Candidatus Criblamydia sequanensis CRIB-18</name>
    <dbReference type="NCBI Taxonomy" id="1437425"/>
    <lineage>
        <taxon>Bacteria</taxon>
        <taxon>Pseudomonadati</taxon>
        <taxon>Chlamydiota</taxon>
        <taxon>Chlamydiia</taxon>
        <taxon>Parachlamydiales</taxon>
        <taxon>Candidatus Criblamydiaceae</taxon>
        <taxon>Candidatus Criblamydia</taxon>
    </lineage>
</organism>
<evidence type="ECO:0000313" key="3">
    <source>
        <dbReference type="Proteomes" id="UP000031552"/>
    </source>
</evidence>
<feature type="transmembrane region" description="Helical" evidence="1">
    <location>
        <begin position="79"/>
        <end position="96"/>
    </location>
</feature>
<comment type="caution">
    <text evidence="2">The sequence shown here is derived from an EMBL/GenBank/DDBJ whole genome shotgun (WGS) entry which is preliminary data.</text>
</comment>
<proteinExistence type="predicted"/>
<name>A0A090CZ33_9BACT</name>
<dbReference type="InterPro" id="IPR009732">
    <property type="entry name" value="DUF1304"/>
</dbReference>
<dbReference type="Pfam" id="PF06993">
    <property type="entry name" value="DUF1304"/>
    <property type="match status" value="1"/>
</dbReference>
<dbReference type="STRING" id="1437425.CSEC_1312"/>
<evidence type="ECO:0000256" key="1">
    <source>
        <dbReference type="SAM" id="Phobius"/>
    </source>
</evidence>
<dbReference type="eggNOG" id="COG3759">
    <property type="taxonomic scope" value="Bacteria"/>
</dbReference>
<accession>A0A090CZ33</accession>
<reference evidence="2" key="2">
    <citation type="submission" date="2014-09" db="EMBL/GenBank/DDBJ databases">
        <title>Criblamydia sequanensis harbors a mega-plasmid encoding arsenite resistance.</title>
        <authorList>
            <person name="Bertelli C."/>
            <person name="Goesmann A."/>
            <person name="Greub G."/>
        </authorList>
    </citation>
    <scope>NUCLEOTIDE SEQUENCE [LARGE SCALE GENOMIC DNA]</scope>
    <source>
        <strain evidence="2">CRIB-18</strain>
    </source>
</reference>
<dbReference type="AlphaFoldDB" id="A0A090CZ33"/>
<dbReference type="EMBL" id="CCEJ010000005">
    <property type="protein sequence ID" value="CDR34132.1"/>
    <property type="molecule type" value="Genomic_DNA"/>
</dbReference>
<keyword evidence="1" id="KW-1133">Transmembrane helix</keyword>
<keyword evidence="1" id="KW-0472">Membrane</keyword>
<feature type="transmembrane region" description="Helical" evidence="1">
    <location>
        <begin position="6"/>
        <end position="27"/>
    </location>
</feature>
<dbReference type="PANTHER" id="PTHR38446">
    <property type="entry name" value="BLL0914 PROTEIN"/>
    <property type="match status" value="1"/>
</dbReference>
<sequence>MSVITQVLIGIIGVLHLYIMGLEMFLWKTAYGRKTFKMSEEKAAITAVLAKNQGLYNGFLAFGLLGSLFLEDPTSKRQVQIFLLGCVSIAGIYGSITTKEKSILLIQGLPALIALFLRQLNI</sequence>
<dbReference type="PANTHER" id="PTHR38446:SF1">
    <property type="entry name" value="BLL0914 PROTEIN"/>
    <property type="match status" value="1"/>
</dbReference>
<keyword evidence="3" id="KW-1185">Reference proteome</keyword>
<dbReference type="Proteomes" id="UP000031552">
    <property type="component" value="Unassembled WGS sequence"/>
</dbReference>
<gene>
    <name evidence="2" type="ORF">CSEC_1312</name>
</gene>
<keyword evidence="1" id="KW-0812">Transmembrane</keyword>
<protein>
    <submittedName>
        <fullName evidence="2">Conserved putative membrane protein</fullName>
    </submittedName>
</protein>
<dbReference type="OrthoDB" id="9803832at2"/>
<reference evidence="2" key="1">
    <citation type="submission" date="2013-12" db="EMBL/GenBank/DDBJ databases">
        <authorList>
            <person name="Linke B."/>
        </authorList>
    </citation>
    <scope>NUCLEOTIDE SEQUENCE [LARGE SCALE GENOMIC DNA]</scope>
    <source>
        <strain evidence="2">CRIB-18</strain>
    </source>
</reference>
<dbReference type="RefSeq" id="WP_041017666.1">
    <property type="nucleotide sequence ID" value="NZ_CCEJ010000005.1"/>
</dbReference>
<feature type="transmembrane region" description="Helical" evidence="1">
    <location>
        <begin position="102"/>
        <end position="120"/>
    </location>
</feature>